<protein>
    <recommendedName>
        <fullName evidence="1">CMP/dCMP-type deaminase domain-containing protein</fullName>
    </recommendedName>
</protein>
<dbReference type="InterPro" id="IPR002125">
    <property type="entry name" value="CMP_dCMP_dom"/>
</dbReference>
<proteinExistence type="predicted"/>
<feature type="domain" description="CMP/dCMP-type deaminase" evidence="1">
    <location>
        <begin position="1"/>
        <end position="101"/>
    </location>
</feature>
<dbReference type="SUPFAM" id="SSF53927">
    <property type="entry name" value="Cytidine deaminase-like"/>
    <property type="match status" value="1"/>
</dbReference>
<accession>A0A8X7P292</accession>
<name>A0A8X7P292_BRACI</name>
<dbReference type="AlphaFoldDB" id="A0A8X7P292"/>
<keyword evidence="3" id="KW-1185">Reference proteome</keyword>
<sequence>MTMCGAGTKSNVTARLLAKAFILKLVSPSEVFALQDAGELAENATAYVSLEPCNHYRRTPPCTKALIKAKVKRVVVGMVDPNPIVSSSGISRLKNAGIDVTVFYICQWLSDQFSSVSSQEEADVLIQPIQIMIQKAAIAGLKPWLQNISLDSILDYYCYGRGLCSVLLDLRGDIKDMEVLLRDGFEQKLFQKIVVEVVPE</sequence>
<evidence type="ECO:0000313" key="3">
    <source>
        <dbReference type="Proteomes" id="UP000886595"/>
    </source>
</evidence>
<dbReference type="PROSITE" id="PS51747">
    <property type="entry name" value="CYT_DCMP_DEAMINASES_2"/>
    <property type="match status" value="1"/>
</dbReference>
<dbReference type="InterPro" id="IPR016193">
    <property type="entry name" value="Cytidine_deaminase-like"/>
</dbReference>
<evidence type="ECO:0000259" key="1">
    <source>
        <dbReference type="PROSITE" id="PS51747"/>
    </source>
</evidence>
<comment type="caution">
    <text evidence="2">The sequence shown here is derived from an EMBL/GenBank/DDBJ whole genome shotgun (WGS) entry which is preliminary data.</text>
</comment>
<dbReference type="Gene3D" id="3.40.140.10">
    <property type="entry name" value="Cytidine Deaminase, domain 2"/>
    <property type="match status" value="1"/>
</dbReference>
<dbReference type="GO" id="GO:0003824">
    <property type="term" value="F:catalytic activity"/>
    <property type="evidence" value="ECO:0007669"/>
    <property type="project" value="InterPro"/>
</dbReference>
<gene>
    <name evidence="2" type="ORF">Bca52824_095160</name>
</gene>
<reference evidence="2 3" key="1">
    <citation type="submission" date="2020-02" db="EMBL/GenBank/DDBJ databases">
        <authorList>
            <person name="Ma Q."/>
            <person name="Huang Y."/>
            <person name="Song X."/>
            <person name="Pei D."/>
        </authorList>
    </citation>
    <scope>NUCLEOTIDE SEQUENCE [LARGE SCALE GENOMIC DNA]</scope>
    <source>
        <strain evidence="2">Sxm20200214</strain>
        <tissue evidence="2">Leaf</tissue>
    </source>
</reference>
<evidence type="ECO:0000313" key="2">
    <source>
        <dbReference type="EMBL" id="KAG2242992.1"/>
    </source>
</evidence>
<dbReference type="OrthoDB" id="252265at2759"/>
<dbReference type="Pfam" id="PF00383">
    <property type="entry name" value="dCMP_cyt_deam_1"/>
    <property type="match status" value="1"/>
</dbReference>
<organism evidence="2 3">
    <name type="scientific">Brassica carinata</name>
    <name type="common">Ethiopian mustard</name>
    <name type="synonym">Abyssinian cabbage</name>
    <dbReference type="NCBI Taxonomy" id="52824"/>
    <lineage>
        <taxon>Eukaryota</taxon>
        <taxon>Viridiplantae</taxon>
        <taxon>Streptophyta</taxon>
        <taxon>Embryophyta</taxon>
        <taxon>Tracheophyta</taxon>
        <taxon>Spermatophyta</taxon>
        <taxon>Magnoliopsida</taxon>
        <taxon>eudicotyledons</taxon>
        <taxon>Gunneridae</taxon>
        <taxon>Pentapetalae</taxon>
        <taxon>rosids</taxon>
        <taxon>malvids</taxon>
        <taxon>Brassicales</taxon>
        <taxon>Brassicaceae</taxon>
        <taxon>Brassiceae</taxon>
        <taxon>Brassica</taxon>
    </lineage>
</organism>
<dbReference type="Proteomes" id="UP000886595">
    <property type="component" value="Unassembled WGS sequence"/>
</dbReference>
<dbReference type="EMBL" id="JAAMPC010000291">
    <property type="protein sequence ID" value="KAG2242992.1"/>
    <property type="molecule type" value="Genomic_DNA"/>
</dbReference>